<dbReference type="AlphaFoldDB" id="A0A4U1IQD4"/>
<dbReference type="EMBL" id="SSMQ01000088">
    <property type="protein sequence ID" value="TKC96415.1"/>
    <property type="molecule type" value="Genomic_DNA"/>
</dbReference>
<dbReference type="Proteomes" id="UP000309215">
    <property type="component" value="Unassembled WGS sequence"/>
</dbReference>
<evidence type="ECO:0000313" key="1">
    <source>
        <dbReference type="EMBL" id="TKC96415.1"/>
    </source>
</evidence>
<reference evidence="1 2" key="1">
    <citation type="submission" date="2019-04" db="EMBL/GenBank/DDBJ databases">
        <authorList>
            <person name="Li Y."/>
            <person name="Wang J."/>
        </authorList>
    </citation>
    <scope>NUCLEOTIDE SEQUENCE [LARGE SCALE GENOMIC DNA]</scope>
    <source>
        <strain evidence="1 2">DSM 14668</strain>
    </source>
</reference>
<protein>
    <submittedName>
        <fullName evidence="1">Uncharacterized protein</fullName>
    </submittedName>
</protein>
<accession>A0A4U1IQD4</accession>
<organism evidence="1 2">
    <name type="scientific">Polyangium fumosum</name>
    <dbReference type="NCBI Taxonomy" id="889272"/>
    <lineage>
        <taxon>Bacteria</taxon>
        <taxon>Pseudomonadati</taxon>
        <taxon>Myxococcota</taxon>
        <taxon>Polyangia</taxon>
        <taxon>Polyangiales</taxon>
        <taxon>Polyangiaceae</taxon>
        <taxon>Polyangium</taxon>
    </lineage>
</organism>
<sequence>MAALVGASGHCTVYDFDKAGDDDSEYSLTPAKATAVVRHNYEGRYGWQRADIDDLAAPSGRELRFCVNVHMDWKADKYFLGGCGGSTLDIGFWYKGFEEGFLLPAELPRLKRGGPSSLAMEAGVAWKIALIDSYDLLVRFCTASPAITTGGCGEGPDWGAPMTMAGTYHADGYPGRDLALTWMHLHDKERIDLAVSSPIDVLRARVEASPRGSSVWIIDEERLAREQVLAALDLPPKVLLEALEAAQEKLHPTWEAMQWELSRLIDEIGRSSADERDMIPVTEEHIRFIEEHTPAYVRRLDNGALVLMAHPDRTLWPLWSDALSLLGIRP</sequence>
<evidence type="ECO:0000313" key="2">
    <source>
        <dbReference type="Proteomes" id="UP000309215"/>
    </source>
</evidence>
<keyword evidence="2" id="KW-1185">Reference proteome</keyword>
<comment type="caution">
    <text evidence="1">The sequence shown here is derived from an EMBL/GenBank/DDBJ whole genome shotgun (WGS) entry which is preliminary data.</text>
</comment>
<name>A0A4U1IQD4_9BACT</name>
<gene>
    <name evidence="1" type="ORF">E8A74_45740</name>
</gene>
<proteinExistence type="predicted"/>